<protein>
    <submittedName>
        <fullName evidence="3">Uncharacterized protein</fullName>
    </submittedName>
</protein>
<evidence type="ECO:0000256" key="1">
    <source>
        <dbReference type="SAM" id="Phobius"/>
    </source>
</evidence>
<keyword evidence="1" id="KW-1133">Transmembrane helix</keyword>
<reference evidence="3" key="1">
    <citation type="submission" date="2022-11" db="UniProtKB">
        <authorList>
            <consortium name="WormBaseParasite"/>
        </authorList>
    </citation>
    <scope>IDENTIFICATION</scope>
</reference>
<dbReference type="WBParaSite" id="nRc.2.0.1.t31745-RA">
    <property type="protein sequence ID" value="nRc.2.0.1.t31745-RA"/>
    <property type="gene ID" value="nRc.2.0.1.g31745"/>
</dbReference>
<keyword evidence="1" id="KW-0472">Membrane</keyword>
<organism evidence="2 3">
    <name type="scientific">Romanomermis culicivorax</name>
    <name type="common">Nematode worm</name>
    <dbReference type="NCBI Taxonomy" id="13658"/>
    <lineage>
        <taxon>Eukaryota</taxon>
        <taxon>Metazoa</taxon>
        <taxon>Ecdysozoa</taxon>
        <taxon>Nematoda</taxon>
        <taxon>Enoplea</taxon>
        <taxon>Dorylaimia</taxon>
        <taxon>Mermithida</taxon>
        <taxon>Mermithoidea</taxon>
        <taxon>Mermithidae</taxon>
        <taxon>Romanomermis</taxon>
    </lineage>
</organism>
<feature type="transmembrane region" description="Helical" evidence="1">
    <location>
        <begin position="58"/>
        <end position="76"/>
    </location>
</feature>
<keyword evidence="1" id="KW-0812">Transmembrane</keyword>
<proteinExistence type="predicted"/>
<sequence>MYLDRSQQDLSIDVQLPKKKFMLAAKSFYLGMTKNFEVVCNTEQHELSFLLRKKLTPMMQILLALIYNTFVNVIVAEENRQKSIFLWLSGYRQKKQINNR</sequence>
<name>A0A915K0L3_ROMCU</name>
<dbReference type="Proteomes" id="UP000887565">
    <property type="component" value="Unplaced"/>
</dbReference>
<keyword evidence="2" id="KW-1185">Reference proteome</keyword>
<accession>A0A915K0L3</accession>
<dbReference type="AlphaFoldDB" id="A0A915K0L3"/>
<evidence type="ECO:0000313" key="3">
    <source>
        <dbReference type="WBParaSite" id="nRc.2.0.1.t31745-RA"/>
    </source>
</evidence>
<evidence type="ECO:0000313" key="2">
    <source>
        <dbReference type="Proteomes" id="UP000887565"/>
    </source>
</evidence>